<dbReference type="RefSeq" id="WP_158039101.1">
    <property type="nucleotide sequence ID" value="NZ_JACCFV010000001.1"/>
</dbReference>
<name>A0A7J5C0M8_9MICO</name>
<protein>
    <submittedName>
        <fullName evidence="2">Uncharacterized protein</fullName>
    </submittedName>
</protein>
<gene>
    <name evidence="2" type="ORF">F8O01_01535</name>
</gene>
<evidence type="ECO:0000313" key="2">
    <source>
        <dbReference type="EMBL" id="KAB1662176.1"/>
    </source>
</evidence>
<sequence length="72" mass="8153">MLGGAGEPRLLGEHVRIAHGEWRFGNVVEVERGLPEGFEPGRCDEPRAAIDDGRRRPEPHDEVAQLVERIEW</sequence>
<dbReference type="AlphaFoldDB" id="A0A7J5C0M8"/>
<feature type="region of interest" description="Disordered" evidence="1">
    <location>
        <begin position="38"/>
        <end position="62"/>
    </location>
</feature>
<evidence type="ECO:0000313" key="3">
    <source>
        <dbReference type="Proteomes" id="UP000467240"/>
    </source>
</evidence>
<comment type="caution">
    <text evidence="2">The sequence shown here is derived from an EMBL/GenBank/DDBJ whole genome shotgun (WGS) entry which is preliminary data.</text>
</comment>
<proteinExistence type="predicted"/>
<organism evidence="2 3">
    <name type="scientific">Pseudoclavibacter chungangensis</name>
    <dbReference type="NCBI Taxonomy" id="587635"/>
    <lineage>
        <taxon>Bacteria</taxon>
        <taxon>Bacillati</taxon>
        <taxon>Actinomycetota</taxon>
        <taxon>Actinomycetes</taxon>
        <taxon>Micrococcales</taxon>
        <taxon>Microbacteriaceae</taxon>
        <taxon>Pseudoclavibacter</taxon>
    </lineage>
</organism>
<keyword evidence="3" id="KW-1185">Reference proteome</keyword>
<dbReference type="Proteomes" id="UP000467240">
    <property type="component" value="Unassembled WGS sequence"/>
</dbReference>
<dbReference type="EMBL" id="WBJZ01000002">
    <property type="protein sequence ID" value="KAB1662176.1"/>
    <property type="molecule type" value="Genomic_DNA"/>
</dbReference>
<accession>A0A7J5C0M8</accession>
<reference evidence="2 3" key="1">
    <citation type="submission" date="2019-09" db="EMBL/GenBank/DDBJ databases">
        <title>Phylogeny of genus Pseudoclavibacter and closely related genus.</title>
        <authorList>
            <person name="Li Y."/>
        </authorList>
    </citation>
    <scope>NUCLEOTIDE SEQUENCE [LARGE SCALE GENOMIC DNA]</scope>
    <source>
        <strain evidence="2 3">DSM 23821</strain>
    </source>
</reference>
<evidence type="ECO:0000256" key="1">
    <source>
        <dbReference type="SAM" id="MobiDB-lite"/>
    </source>
</evidence>